<gene>
    <name evidence="1" type="ORF">ACFOUW_02355</name>
</gene>
<dbReference type="Gene3D" id="3.40.50.150">
    <property type="entry name" value="Vaccinia Virus protein VP39"/>
    <property type="match status" value="1"/>
</dbReference>
<comment type="caution">
    <text evidence="1">The sequence shown here is derived from an EMBL/GenBank/DDBJ whole genome shotgun (WGS) entry which is preliminary data.</text>
</comment>
<organism evidence="1 2">
    <name type="scientific">Tenggerimyces flavus</name>
    <dbReference type="NCBI Taxonomy" id="1708749"/>
    <lineage>
        <taxon>Bacteria</taxon>
        <taxon>Bacillati</taxon>
        <taxon>Actinomycetota</taxon>
        <taxon>Actinomycetes</taxon>
        <taxon>Propionibacteriales</taxon>
        <taxon>Nocardioidaceae</taxon>
        <taxon>Tenggerimyces</taxon>
    </lineage>
</organism>
<sequence length="40" mass="4154">MRADGFERLLEIGAGTGQVSAHFAGNGLSVVATDLLPPWV</sequence>
<dbReference type="EMBL" id="JBHRZH010000002">
    <property type="protein sequence ID" value="MFC3759671.1"/>
    <property type="molecule type" value="Genomic_DNA"/>
</dbReference>
<protein>
    <submittedName>
        <fullName evidence="1">Uncharacterized protein</fullName>
    </submittedName>
</protein>
<dbReference type="SUPFAM" id="SSF53335">
    <property type="entry name" value="S-adenosyl-L-methionine-dependent methyltransferases"/>
    <property type="match status" value="1"/>
</dbReference>
<keyword evidence="2" id="KW-1185">Reference proteome</keyword>
<reference evidence="2" key="1">
    <citation type="journal article" date="2019" name="Int. J. Syst. Evol. Microbiol.">
        <title>The Global Catalogue of Microorganisms (GCM) 10K type strain sequencing project: providing services to taxonomists for standard genome sequencing and annotation.</title>
        <authorList>
            <consortium name="The Broad Institute Genomics Platform"/>
            <consortium name="The Broad Institute Genome Sequencing Center for Infectious Disease"/>
            <person name="Wu L."/>
            <person name="Ma J."/>
        </authorList>
    </citation>
    <scope>NUCLEOTIDE SEQUENCE [LARGE SCALE GENOMIC DNA]</scope>
    <source>
        <strain evidence="2">CGMCC 4.7241</strain>
    </source>
</reference>
<name>A0ABV7Y352_9ACTN</name>
<accession>A0ABV7Y352</accession>
<proteinExistence type="predicted"/>
<evidence type="ECO:0000313" key="2">
    <source>
        <dbReference type="Proteomes" id="UP001595699"/>
    </source>
</evidence>
<dbReference type="InterPro" id="IPR029063">
    <property type="entry name" value="SAM-dependent_MTases_sf"/>
</dbReference>
<evidence type="ECO:0000313" key="1">
    <source>
        <dbReference type="EMBL" id="MFC3759671.1"/>
    </source>
</evidence>
<dbReference type="RefSeq" id="WP_275577212.1">
    <property type="nucleotide sequence ID" value="NZ_JAFBCM010000001.1"/>
</dbReference>
<dbReference type="Proteomes" id="UP001595699">
    <property type="component" value="Unassembled WGS sequence"/>
</dbReference>